<evidence type="ECO:0000313" key="3">
    <source>
        <dbReference type="EMBL" id="QFG75122.1"/>
    </source>
</evidence>
<name>A0A5J6VLT2_9VIRU</name>
<proteinExistence type="predicted"/>
<dbReference type="Pfam" id="PF19251">
    <property type="entry name" value="DUF5899"/>
    <property type="match status" value="1"/>
</dbReference>
<reference evidence="3" key="1">
    <citation type="journal article" date="2019" name="Philos. Trans. R. Soc. Lond., B, Biol. Sci.">
        <title>Targeted metagenomic recovery of four divergent viruses reveals shared and distinctive characteristics of giant viruses of marine eukaryotes.</title>
        <authorList>
            <person name="Needham D.M."/>
            <person name="Poirier C."/>
            <person name="Hehenberger E."/>
            <person name="Jimenez V."/>
            <person name="Swalwell J.E."/>
            <person name="Santoro A.E."/>
            <person name="Worden A.Z."/>
        </authorList>
    </citation>
    <scope>NUCLEOTIDE SEQUENCE</scope>
    <source>
        <strain evidence="3">OPacV-421</strain>
    </source>
</reference>
<sequence>MDVLLVASVGLYGLFEISKNKKREAFTNNTESNNTHSLNASQSNQPKKTILDNLNTKSEQTTDKIFRPGVHVENPAVSNTELLSGEKVHISNFDHNNMVPYFGSKIPNTPSLNNSSMILDHKNGNGSHLINKKEQAPLFEPKKNMQWTHGAPNMNDFFKERQNPAMKMNNVKPWQELRVAPGLNQGYSTDGSGGFNAGMESRKEWLPKTVDELRVETNQKQTYELHNHQGPAHSGIKRQGKIGSVEKHHPDTYYLNNPDRYLVTTGEVLKPVAQSAQEMGHVTRPETSVEYYGDIDGMAATRPEDNYCDLSKKPHMYSGIQGGAYTHGMSGANKKDFGGDSYQYLPNNRNTTKTVNSFGNFGSVIGSVVAPVLDILRPSRKENMIGNMRQSGNFQGMNKDYVPINDQQRTTIKQTTLSANDRFNIQMQNSDGYLISNEKLSSNQRDSTNVENWANPNQNNSGVVPILAYENQHNNDKKMSYEHFASGVDPTFNNNMNVNMVSQAVCNNRDYTPSNLPKSIPSLQTFGNISTEPCDTSQNLSNRLDGDLLQAFKANPYTQSLESY</sequence>
<protein>
    <recommendedName>
        <fullName evidence="2">DUF5899 domain-containing protein</fullName>
    </recommendedName>
</protein>
<dbReference type="EMBL" id="MN448299">
    <property type="protein sequence ID" value="QFG75122.1"/>
    <property type="molecule type" value="Genomic_DNA"/>
</dbReference>
<evidence type="ECO:0000259" key="2">
    <source>
        <dbReference type="Pfam" id="PF19251"/>
    </source>
</evidence>
<feature type="region of interest" description="Disordered" evidence="1">
    <location>
        <begin position="28"/>
        <end position="48"/>
    </location>
</feature>
<organism evidence="3">
    <name type="scientific">Megaviridae environmental sample</name>
    <dbReference type="NCBI Taxonomy" id="1737588"/>
    <lineage>
        <taxon>Viruses</taxon>
        <taxon>Varidnaviria</taxon>
        <taxon>Bamfordvirae</taxon>
        <taxon>Nucleocytoviricota</taxon>
        <taxon>Megaviricetes</taxon>
        <taxon>Imitervirales</taxon>
        <taxon>Mimiviridae</taxon>
        <taxon>environmental samples</taxon>
    </lineage>
</organism>
<accession>A0A5J6VLT2</accession>
<feature type="domain" description="DUF5899" evidence="2">
    <location>
        <begin position="159"/>
        <end position="263"/>
    </location>
</feature>
<evidence type="ECO:0000256" key="1">
    <source>
        <dbReference type="SAM" id="MobiDB-lite"/>
    </source>
</evidence>
<dbReference type="InterPro" id="IPR045418">
    <property type="entry name" value="P2_DUF5899"/>
</dbReference>